<dbReference type="Proteomes" id="UP000261023">
    <property type="component" value="Unassembled WGS sequence"/>
</dbReference>
<gene>
    <name evidence="6" type="ORF">DWX31_21410</name>
</gene>
<feature type="domain" description="YodL-like" evidence="3">
    <location>
        <begin position="324"/>
        <end position="422"/>
    </location>
</feature>
<dbReference type="AlphaFoldDB" id="A0A3E3DI57"/>
<protein>
    <submittedName>
        <fullName evidence="6">DUF4316 domain-containing protein</fullName>
    </submittedName>
</protein>
<feature type="compositionally biased region" description="Basic and acidic residues" evidence="1">
    <location>
        <begin position="903"/>
        <end position="912"/>
    </location>
</feature>
<feature type="domain" description="DUF4316" evidence="4">
    <location>
        <begin position="506"/>
        <end position="535"/>
    </location>
</feature>
<dbReference type="InterPro" id="IPR041045">
    <property type="entry name" value="LPD25"/>
</dbReference>
<dbReference type="Pfam" id="PF14195">
    <property type="entry name" value="DUF4316"/>
    <property type="match status" value="1"/>
</dbReference>
<evidence type="ECO:0000259" key="5">
    <source>
        <dbReference type="Pfam" id="PF18840"/>
    </source>
</evidence>
<dbReference type="InterPro" id="IPR025923">
    <property type="entry name" value="YodL-like_dom"/>
</dbReference>
<dbReference type="EMBL" id="QTJW01000015">
    <property type="protein sequence ID" value="RGD68686.1"/>
    <property type="molecule type" value="Genomic_DNA"/>
</dbReference>
<evidence type="ECO:0000313" key="6">
    <source>
        <dbReference type="EMBL" id="RGD68686.1"/>
    </source>
</evidence>
<evidence type="ECO:0000259" key="4">
    <source>
        <dbReference type="Pfam" id="PF14195"/>
    </source>
</evidence>
<accession>A0A3E3DI57</accession>
<evidence type="ECO:0000256" key="1">
    <source>
        <dbReference type="SAM" id="MobiDB-lite"/>
    </source>
</evidence>
<dbReference type="OrthoDB" id="9803716at2"/>
<comment type="caution">
    <text evidence="6">The sequence shown here is derived from an EMBL/GenBank/DDBJ whole genome shotgun (WGS) entry which is preliminary data.</text>
</comment>
<dbReference type="InterPro" id="IPR025465">
    <property type="entry name" value="DUF4316"/>
</dbReference>
<dbReference type="Pfam" id="PF14191">
    <property type="entry name" value="YodL"/>
    <property type="match status" value="1"/>
</dbReference>
<feature type="compositionally biased region" description="Basic residues" evidence="1">
    <location>
        <begin position="914"/>
        <end position="926"/>
    </location>
</feature>
<dbReference type="Gene3D" id="1.10.10.2910">
    <property type="match status" value="1"/>
</dbReference>
<dbReference type="RefSeq" id="WP_117502671.1">
    <property type="nucleotide sequence ID" value="NZ_QTJW01000015.1"/>
</dbReference>
<feature type="domain" description="N-terminal" evidence="2">
    <location>
        <begin position="12"/>
        <end position="124"/>
    </location>
</feature>
<dbReference type="GO" id="GO:0003697">
    <property type="term" value="F:single-stranded DNA binding"/>
    <property type="evidence" value="ECO:0007669"/>
    <property type="project" value="InterPro"/>
</dbReference>
<name>A0A3E3DI57_9FIRM</name>
<dbReference type="Pfam" id="PF18840">
    <property type="entry name" value="LPD25"/>
    <property type="match status" value="1"/>
</dbReference>
<reference evidence="6 7" key="1">
    <citation type="submission" date="2018-08" db="EMBL/GenBank/DDBJ databases">
        <title>A genome reference for cultivated species of the human gut microbiota.</title>
        <authorList>
            <person name="Zou Y."/>
            <person name="Xue W."/>
            <person name="Luo G."/>
        </authorList>
    </citation>
    <scope>NUCLEOTIDE SEQUENCE [LARGE SCALE GENOMIC DNA]</scope>
    <source>
        <strain evidence="6 7">AF19-13AC</strain>
    </source>
</reference>
<evidence type="ECO:0000259" key="3">
    <source>
        <dbReference type="Pfam" id="PF14191"/>
    </source>
</evidence>
<proteinExistence type="predicted"/>
<sequence>MAYQNQSGDRLKEITDKLEKGLQDLFSSGQYADYLKTMSKFYNYSASNTLLIYMQRPDASRVAGYGDWQKNFKRHVKRGEHGIKILAPCPYKQKVEREQTGPDGRAVTVTEEVTRAAFKPVTVFDVSQTEGEPLPSLGVNELTGDVEHYPDFFEALKQVSPFPVGFEAIPGGAKGYCNYAEQRIAINEGMAEVQNVKTAIHEITHATLHNYYAEKEKEVPPEQRKDQRTREVEAESVAYTVCQHYGIETSDYSFGYIAGWSSDKQTKELKASLATIRETAAGLIDSIDGAYQEIVKGKEQVQVQAAPVQEAPGQGEPDADPDTFNIYQLKGGDALHYHHFTGLDQLKKEGLKVEFENYEKVYSGPWTRGDKLEGIYERFNIDRPEDFTGHSLSVSDVVVLHRGGKDTSYYVDSTGFTELAQFIRPPFDVERAAAYVQKISGNVQDADERKTMGAAAFRANVKRLKKLYGEIPPDRPQLRLLVNCAAASPDLAALKERTAVLTEAVNHLKTAELSMEQNYNMIDGIINNLPPDATMNDRANALIDFVEKDGQRLGDGERRLIVYYAEQVQDTGKLAALVDELAGTGYEQEHGQLNYLVKSRVEAEAAAADAQHQKDGPLPPEHDPAVQPVVTVIWSENAALHNGQKMPLAEADALFKQLDAVPREPGQYEKTSFRIDFTFNGALDSYEGRQDFGDGDGGLIDHIQSYREFYAKDEQWKDYVLRNDGPEALEKDTAQRETALTEFVPYLRLHCNLTQMERAADDVLAVVAKIEEPDGLDRTNAAYYGAVQAYVTECRGQLNTGAYQLPEAPKKEDFIDPEYQAYREQVREEVKQEAAAAGLTVEQYAANGYEPRSSSQPVQEPTGTPAMDAIEAKVQRGEAVSLMAMVDAAKSDRAAGRAGKKPSVHDTLEAAKKAPAKPRKPRTKKAPAKDGPERS</sequence>
<evidence type="ECO:0000259" key="2">
    <source>
        <dbReference type="Pfam" id="PF08401"/>
    </source>
</evidence>
<dbReference type="Pfam" id="PF08401">
    <property type="entry name" value="ArdcN"/>
    <property type="match status" value="1"/>
</dbReference>
<evidence type="ECO:0000313" key="7">
    <source>
        <dbReference type="Proteomes" id="UP000261023"/>
    </source>
</evidence>
<organism evidence="6 7">
    <name type="scientific">Hungatella hathewayi</name>
    <dbReference type="NCBI Taxonomy" id="154046"/>
    <lineage>
        <taxon>Bacteria</taxon>
        <taxon>Bacillati</taxon>
        <taxon>Bacillota</taxon>
        <taxon>Clostridia</taxon>
        <taxon>Lachnospirales</taxon>
        <taxon>Lachnospiraceae</taxon>
        <taxon>Hungatella</taxon>
    </lineage>
</organism>
<dbReference type="InterPro" id="IPR013610">
    <property type="entry name" value="ArdC_N"/>
</dbReference>
<feature type="region of interest" description="Disordered" evidence="1">
    <location>
        <begin position="891"/>
        <end position="935"/>
    </location>
</feature>
<feature type="domain" description="Large polyvalent protein associated" evidence="5">
    <location>
        <begin position="625"/>
        <end position="711"/>
    </location>
</feature>